<evidence type="ECO:0000313" key="3">
    <source>
        <dbReference type="EMBL" id="MEK7952998.1"/>
    </source>
</evidence>
<dbReference type="InterPro" id="IPR011990">
    <property type="entry name" value="TPR-like_helical_dom_sf"/>
</dbReference>
<reference evidence="3 4" key="1">
    <citation type="submission" date="2024-04" db="EMBL/GenBank/DDBJ databases">
        <title>Luteolibacter sp. isolated from soil.</title>
        <authorList>
            <person name="An J."/>
        </authorList>
    </citation>
    <scope>NUCLEOTIDE SEQUENCE [LARGE SCALE GENOMIC DNA]</scope>
    <source>
        <strain evidence="3 4">Y139</strain>
    </source>
</reference>
<accession>A0ABU9AZQ5</accession>
<name>A0ABU9AZQ5_9BACT</name>
<sequence length="2140" mass="233472">MQTLTLFVSSPGDVRDERQAVGRIVERLQARYWNFIRLEPVLWEKEPLRATAHFNEELIRPSDCDLFVCILWSRLGSPLPSQFNRKDGTRFDSGTEWELEEATDAFEERAAKKDAKAKPDILVYRRMSEPPGGGDEGAKKEQKKKLDAFCERFFFNKDKTIRRAFSPYESVDEFMALFEQHLEKLLLRHIRLQSGLSEDAVRPLPLEGSPFKGLGTFDFEDAPLFFGRNRPIAEALAKLKENHAAGHAFLLIYGGSGYGKSSLMRAGLAPRLTADGYLPEVGEWCGTCMLPVEGDSPPLETLARAIVEAVPDLGKLRDSSGKGATPPPAPASKKNRRGKQPQPVAKAAEPVWDSARLARMFAKPEDLIFAVAAIVAGLDRVRAGKPAHLLILIDQLEEIFTASDVTTEMRDAYFHVLAALAMSRRVWVVATMRSEFFPRVPEHRDLFQLVRHGGGYILSPPDLPELHQIIRYPALAAGLQFERHPENGRDLSEQIYQDAADAHDALPLLEFTLEELYQRRRENVLAWAAYDELGGLAGAIARRAQETYDALPAETRREAAKQIFGELVTLDAANEGPATRRRAKLAELREVHPGAPAFLNAFIEAKLLVTGSEHDTATVTLAHEALITHWPVLKQWIEDHRDLLLARRRLEDATRLWTDGNRSPRFFLTEGRLAEAERVAVSGVFRLSSDENELVRLSRLRARRKLRLFQGATAVFAVLAVAAGVLGVIARNKQHDAEIAEGKAKTATAATKRSLAAADFDSGASRVASGSPDEALPFLLASLESDPKNLDAQALLLETLRHTAWNFPELAIKHPLPVRMLSFGNDRDTLFAATDSSSSGEGFNTTLRWDLTKLSVSSMLAPHWGEITLTLSVAPGGKHLIIQRAYKFLEDAFLCDAETMKVIARLPVTRARTIPATCLAWSTNGALLAYPANPAPGSPAASSYVWRIIAANSGQTVRESEPLLPTAAAPVAAQLDGTRLRAIAADGALLEVPIQPNAESRHAKVESPFDFAVFSPDGGLLLAAIPQENRDESHLEVIEFREENGQLESSSRYLKAEDTWASPTALAERFPWANWESPFWQKIFAEPDKTAPPLRITGSLLESSTLNAARTPIRAESQIESVATSGSRVAVGTASGMLTVHEFLEPLGHRLPAAKETPEKESEGGWRTVSENRLSALQSRGRDWRLKAKDGDHITPLETYSGWMQTCDVAVPADNAFVVQAGYSAGSGGYSYSGMVVSDATTGEILTDLEPVSEIGSVSFLGDRHRVAALGSMEVTIADVEKSGFHHVATLPVVAAHALHYIAGRELLAVATADSVRVFDARDFSPVFTLPIAQGATLEGSNWVDGTPVSTWADDPAREWLAYRAGRQLDVWSLSSGRRLVSGLVLPSENVTPGFAEKDGIAGLSFTGAIEAFVPLARTGGLDDSQLATLRELSECLAGMRFADGSRALAAIPAETRHERVQSIDASTAESLLPGAKDLIARLATLAPRSSAPAAWVPVWDRLTLGSDENQRIARWASDLGTDHPWFGGFIHGLIGKSDEQFFTWLRAEPTTDQEKDTEGPLPQDDDIGHLHRIAGDPAETAELKQAAWLVLRTANAGAALTEKATREDFPDLDFEALAKLEPTALEALRKELDEGEQSNWRIKLIDELGKRPAAVALLDARIAATLAAWEAAPTPSSAIDHAEALAFRGEVAKAAEFLTGKIPDDTVFTLPQAHFLIASRLATTCQAAVEKSLDALDSSWLHAAWVDSPAGGPLASRVERTMTAVDGQGRAAIAALHAALHANDPASIAIALRLAKDLPLAIRDYAGARVLWAEGKKAEVFALWPGELPDFGELEEASDWGGWEAVMSWQETNAFVDELEQMAATLKAAPEASIEDLRALGEKLLAKETTATFGAKRVRDALVTCALGLADDAKSSELITKMVDRARLAGASHQDCLRIEARSFMAQGQFTAAYGRWLQLIDNDKSEISSNDYLYAARCVLEDMQDAAALELLNRGKDRFPTDAGFALDASWLLLTTSHPEDAGVMLEHGFKIPFPDEQKQTATAMLLCAAEQTGRADRADEAFKELLTLSPEWGEVKSLNTLDWPDLLKQTLIAVAKRNGAVETAEPEKTEPEKAVPEKPAPKKGAPEKAKPKKAKSK</sequence>
<dbReference type="InterPro" id="IPR027417">
    <property type="entry name" value="P-loop_NTPase"/>
</dbReference>
<feature type="domain" description="Novel STAND NTPase 1" evidence="2">
    <location>
        <begin position="210"/>
        <end position="664"/>
    </location>
</feature>
<dbReference type="Gene3D" id="1.25.40.10">
    <property type="entry name" value="Tetratricopeptide repeat domain"/>
    <property type="match status" value="1"/>
</dbReference>
<dbReference type="SUPFAM" id="SSF50998">
    <property type="entry name" value="Quinoprotein alcohol dehydrogenase-like"/>
    <property type="match status" value="1"/>
</dbReference>
<organism evidence="3 4">
    <name type="scientific">Luteolibacter soli</name>
    <dbReference type="NCBI Taxonomy" id="3135280"/>
    <lineage>
        <taxon>Bacteria</taxon>
        <taxon>Pseudomonadati</taxon>
        <taxon>Verrucomicrobiota</taxon>
        <taxon>Verrucomicrobiia</taxon>
        <taxon>Verrucomicrobiales</taxon>
        <taxon>Verrucomicrobiaceae</taxon>
        <taxon>Luteolibacter</taxon>
    </lineage>
</organism>
<dbReference type="Pfam" id="PF20703">
    <property type="entry name" value="nSTAND1"/>
    <property type="match status" value="1"/>
</dbReference>
<dbReference type="Proteomes" id="UP001371305">
    <property type="component" value="Unassembled WGS sequence"/>
</dbReference>
<keyword evidence="4" id="KW-1185">Reference proteome</keyword>
<dbReference type="SUPFAM" id="SSF52540">
    <property type="entry name" value="P-loop containing nucleoside triphosphate hydrolases"/>
    <property type="match status" value="1"/>
</dbReference>
<feature type="region of interest" description="Disordered" evidence="1">
    <location>
        <begin position="315"/>
        <end position="348"/>
    </location>
</feature>
<evidence type="ECO:0000313" key="4">
    <source>
        <dbReference type="Proteomes" id="UP001371305"/>
    </source>
</evidence>
<feature type="region of interest" description="Disordered" evidence="1">
    <location>
        <begin position="2102"/>
        <end position="2140"/>
    </location>
</feature>
<protein>
    <recommendedName>
        <fullName evidence="2">Novel STAND NTPase 1 domain-containing protein</fullName>
    </recommendedName>
</protein>
<dbReference type="InterPro" id="IPR011047">
    <property type="entry name" value="Quinoprotein_ADH-like_sf"/>
</dbReference>
<gene>
    <name evidence="3" type="ORF">WKV53_20965</name>
</gene>
<dbReference type="RefSeq" id="WP_341406757.1">
    <property type="nucleotide sequence ID" value="NZ_JBBUKT010000009.1"/>
</dbReference>
<proteinExistence type="predicted"/>
<dbReference type="InterPro" id="IPR049052">
    <property type="entry name" value="nSTAND1"/>
</dbReference>
<evidence type="ECO:0000256" key="1">
    <source>
        <dbReference type="SAM" id="MobiDB-lite"/>
    </source>
</evidence>
<feature type="compositionally biased region" description="Basic and acidic residues" evidence="1">
    <location>
        <begin position="2108"/>
        <end position="2132"/>
    </location>
</feature>
<comment type="caution">
    <text evidence="3">The sequence shown here is derived from an EMBL/GenBank/DDBJ whole genome shotgun (WGS) entry which is preliminary data.</text>
</comment>
<dbReference type="EMBL" id="JBBUKT010000009">
    <property type="protein sequence ID" value="MEK7952998.1"/>
    <property type="molecule type" value="Genomic_DNA"/>
</dbReference>
<evidence type="ECO:0000259" key="2">
    <source>
        <dbReference type="Pfam" id="PF20703"/>
    </source>
</evidence>